<evidence type="ECO:0000313" key="2">
    <source>
        <dbReference type="EMBL" id="KAF1986054.1"/>
    </source>
</evidence>
<feature type="region of interest" description="Disordered" evidence="1">
    <location>
        <begin position="197"/>
        <end position="249"/>
    </location>
</feature>
<protein>
    <submittedName>
        <fullName evidence="2">Uncharacterized protein</fullName>
    </submittedName>
</protein>
<feature type="compositionally biased region" description="Basic residues" evidence="1">
    <location>
        <begin position="197"/>
        <end position="207"/>
    </location>
</feature>
<gene>
    <name evidence="2" type="ORF">K402DRAFT_404828</name>
</gene>
<dbReference type="Proteomes" id="UP000800041">
    <property type="component" value="Unassembled WGS sequence"/>
</dbReference>
<feature type="compositionally biased region" description="Basic and acidic residues" evidence="1">
    <location>
        <begin position="208"/>
        <end position="224"/>
    </location>
</feature>
<evidence type="ECO:0000256" key="1">
    <source>
        <dbReference type="SAM" id="MobiDB-lite"/>
    </source>
</evidence>
<feature type="region of interest" description="Disordered" evidence="1">
    <location>
        <begin position="148"/>
        <end position="172"/>
    </location>
</feature>
<proteinExistence type="predicted"/>
<evidence type="ECO:0000313" key="3">
    <source>
        <dbReference type="Proteomes" id="UP000800041"/>
    </source>
</evidence>
<dbReference type="EMBL" id="ML977159">
    <property type="protein sequence ID" value="KAF1986054.1"/>
    <property type="molecule type" value="Genomic_DNA"/>
</dbReference>
<organism evidence="2 3">
    <name type="scientific">Aulographum hederae CBS 113979</name>
    <dbReference type="NCBI Taxonomy" id="1176131"/>
    <lineage>
        <taxon>Eukaryota</taxon>
        <taxon>Fungi</taxon>
        <taxon>Dikarya</taxon>
        <taxon>Ascomycota</taxon>
        <taxon>Pezizomycotina</taxon>
        <taxon>Dothideomycetes</taxon>
        <taxon>Pleosporomycetidae</taxon>
        <taxon>Aulographales</taxon>
        <taxon>Aulographaceae</taxon>
    </lineage>
</organism>
<name>A0A6G1GZ12_9PEZI</name>
<feature type="region of interest" description="Disordered" evidence="1">
    <location>
        <begin position="45"/>
        <end position="122"/>
    </location>
</feature>
<accession>A0A6G1GZ12</accession>
<reference evidence="2" key="1">
    <citation type="journal article" date="2020" name="Stud. Mycol.">
        <title>101 Dothideomycetes genomes: a test case for predicting lifestyles and emergence of pathogens.</title>
        <authorList>
            <person name="Haridas S."/>
            <person name="Albert R."/>
            <person name="Binder M."/>
            <person name="Bloem J."/>
            <person name="Labutti K."/>
            <person name="Salamov A."/>
            <person name="Andreopoulos B."/>
            <person name="Baker S."/>
            <person name="Barry K."/>
            <person name="Bills G."/>
            <person name="Bluhm B."/>
            <person name="Cannon C."/>
            <person name="Castanera R."/>
            <person name="Culley D."/>
            <person name="Daum C."/>
            <person name="Ezra D."/>
            <person name="Gonzalez J."/>
            <person name="Henrissat B."/>
            <person name="Kuo A."/>
            <person name="Liang C."/>
            <person name="Lipzen A."/>
            <person name="Lutzoni F."/>
            <person name="Magnuson J."/>
            <person name="Mondo S."/>
            <person name="Nolan M."/>
            <person name="Ohm R."/>
            <person name="Pangilinan J."/>
            <person name="Park H.-J."/>
            <person name="Ramirez L."/>
            <person name="Alfaro M."/>
            <person name="Sun H."/>
            <person name="Tritt A."/>
            <person name="Yoshinaga Y."/>
            <person name="Zwiers L.-H."/>
            <person name="Turgeon B."/>
            <person name="Goodwin S."/>
            <person name="Spatafora J."/>
            <person name="Crous P."/>
            <person name="Grigoriev I."/>
        </authorList>
    </citation>
    <scope>NUCLEOTIDE SEQUENCE</scope>
    <source>
        <strain evidence="2">CBS 113979</strain>
    </source>
</reference>
<keyword evidence="3" id="KW-1185">Reference proteome</keyword>
<dbReference type="AlphaFoldDB" id="A0A6G1GZ12"/>
<sequence length="249" mass="26668">MSQEQHFENVRRHRAQVAWILETSHDTVAPAPAVAEEQFFIATASPRRDPSPPVFAGFPPPLPEAPSSGRATLHPAGTRSAGDPLAHLRPNLPRRPSPPLPRSLLAAPPTPRRGAEGSCPPRAVFPWHEHPSFGGRYSAGVGSAVPGSFASTAPARQKMPGSGRGADQSAGCGPERVSLPPVHCAYKNTSLISWKLSRRRRRGRGRRERGGGGEKGRRGEDRLGFGRSGAFGQAMKFPCPNLRSTALHS</sequence>